<dbReference type="AlphaFoldDB" id="A0A2V0NTU0"/>
<comment type="caution">
    <text evidence="7">The sequence shown here is derived from an EMBL/GenBank/DDBJ whole genome shotgun (WGS) entry which is preliminary data.</text>
</comment>
<organism evidence="7 8">
    <name type="scientific">Raphidocelis subcapitata</name>
    <dbReference type="NCBI Taxonomy" id="307507"/>
    <lineage>
        <taxon>Eukaryota</taxon>
        <taxon>Viridiplantae</taxon>
        <taxon>Chlorophyta</taxon>
        <taxon>core chlorophytes</taxon>
        <taxon>Chlorophyceae</taxon>
        <taxon>CS clade</taxon>
        <taxon>Sphaeropleales</taxon>
        <taxon>Selenastraceae</taxon>
        <taxon>Raphidocelis</taxon>
    </lineage>
</organism>
<accession>A0A2V0NTU0</accession>
<evidence type="ECO:0000313" key="7">
    <source>
        <dbReference type="EMBL" id="GBF91088.1"/>
    </source>
</evidence>
<dbReference type="InterPro" id="IPR029525">
    <property type="entry name" value="INO80C/Ies6"/>
</dbReference>
<dbReference type="InterPro" id="IPR013272">
    <property type="entry name" value="Vps72/YL1_C"/>
</dbReference>
<dbReference type="EMBL" id="BDRX01000022">
    <property type="protein sequence ID" value="GBF91088.1"/>
    <property type="molecule type" value="Genomic_DNA"/>
</dbReference>
<evidence type="ECO:0000313" key="8">
    <source>
        <dbReference type="Proteomes" id="UP000247498"/>
    </source>
</evidence>
<comment type="subcellular location">
    <subcellularLocation>
        <location evidence="1">Nucleus</location>
    </subcellularLocation>
</comment>
<evidence type="ECO:0000256" key="5">
    <source>
        <dbReference type="SAM" id="MobiDB-lite"/>
    </source>
</evidence>
<keyword evidence="3" id="KW-0804">Transcription</keyword>
<sequence length="178" mass="19079">MKPRRRGSTPPTSEDDERATTTTAPRSGGGGGGSASATPAPPAADEDDFFLPQHPPFKLPPRDARASGGGGKRGAAAAPPPRAHEPPPKRWKRLRQLLQAEGYERLPASAPTFVNIEAPPSMRPPKRYCDLTGLEAPYIDPKTGLRYAAAPLFGYLRALPQDAVQARLALRRAETVLK</sequence>
<proteinExistence type="predicted"/>
<dbReference type="OrthoDB" id="49520at2759"/>
<dbReference type="GO" id="GO:0031011">
    <property type="term" value="C:Ino80 complex"/>
    <property type="evidence" value="ECO:0007669"/>
    <property type="project" value="InterPro"/>
</dbReference>
<feature type="domain" description="Vps72/YL1 C-terminal" evidence="6">
    <location>
        <begin position="127"/>
        <end position="156"/>
    </location>
</feature>
<evidence type="ECO:0000256" key="4">
    <source>
        <dbReference type="ARBA" id="ARBA00023242"/>
    </source>
</evidence>
<keyword evidence="4" id="KW-0539">Nucleus</keyword>
<dbReference type="PANTHER" id="PTHR31200:SF1">
    <property type="entry name" value="INO80 COMPLEX SUBUNIT C"/>
    <property type="match status" value="1"/>
</dbReference>
<dbReference type="Proteomes" id="UP000247498">
    <property type="component" value="Unassembled WGS sequence"/>
</dbReference>
<keyword evidence="8" id="KW-1185">Reference proteome</keyword>
<keyword evidence="2" id="KW-0805">Transcription regulation</keyword>
<dbReference type="FunCoup" id="A0A2V0NTU0">
    <property type="interactions" value="111"/>
</dbReference>
<dbReference type="InParanoid" id="A0A2V0NTU0"/>
<dbReference type="STRING" id="307507.A0A2V0NTU0"/>
<dbReference type="GO" id="GO:0006338">
    <property type="term" value="P:chromatin remodeling"/>
    <property type="evidence" value="ECO:0007669"/>
    <property type="project" value="InterPro"/>
</dbReference>
<dbReference type="PANTHER" id="PTHR31200">
    <property type="entry name" value="INO80 COMPLEX SUBUNIT C"/>
    <property type="match status" value="1"/>
</dbReference>
<evidence type="ECO:0000259" key="6">
    <source>
        <dbReference type="SMART" id="SM00993"/>
    </source>
</evidence>
<name>A0A2V0NTU0_9CHLO</name>
<protein>
    <recommendedName>
        <fullName evidence="6">Vps72/YL1 C-terminal domain-containing protein</fullName>
    </recommendedName>
</protein>
<feature type="region of interest" description="Disordered" evidence="5">
    <location>
        <begin position="1"/>
        <end position="90"/>
    </location>
</feature>
<evidence type="ECO:0000256" key="1">
    <source>
        <dbReference type="ARBA" id="ARBA00004123"/>
    </source>
</evidence>
<dbReference type="SMART" id="SM00993">
    <property type="entry name" value="YL1_C"/>
    <property type="match status" value="1"/>
</dbReference>
<evidence type="ECO:0000256" key="2">
    <source>
        <dbReference type="ARBA" id="ARBA00023015"/>
    </source>
</evidence>
<evidence type="ECO:0000256" key="3">
    <source>
        <dbReference type="ARBA" id="ARBA00023163"/>
    </source>
</evidence>
<dbReference type="Pfam" id="PF08265">
    <property type="entry name" value="YL1_C"/>
    <property type="match status" value="1"/>
</dbReference>
<gene>
    <name evidence="7" type="ORF">Rsub_04757</name>
</gene>
<reference evidence="7 8" key="1">
    <citation type="journal article" date="2018" name="Sci. Rep.">
        <title>Raphidocelis subcapitata (=Pseudokirchneriella subcapitata) provides an insight into genome evolution and environmental adaptations in the Sphaeropleales.</title>
        <authorList>
            <person name="Suzuki S."/>
            <person name="Yamaguchi H."/>
            <person name="Nakajima N."/>
            <person name="Kawachi M."/>
        </authorList>
    </citation>
    <scope>NUCLEOTIDE SEQUENCE [LARGE SCALE GENOMIC DNA]</scope>
    <source>
        <strain evidence="7 8">NIES-35</strain>
    </source>
</reference>